<evidence type="ECO:0000256" key="2">
    <source>
        <dbReference type="ARBA" id="ARBA00022679"/>
    </source>
</evidence>
<dbReference type="PANTHER" id="PTHR33841:SF5">
    <property type="entry name" value="DNA METHYLASE (MODIFICATION METHYLASE) (METHYLTRANSFERASE)-RELATED"/>
    <property type="match status" value="1"/>
</dbReference>
<dbReference type="PANTHER" id="PTHR33841">
    <property type="entry name" value="DNA METHYLTRANSFERASE YEEA-RELATED"/>
    <property type="match status" value="1"/>
</dbReference>
<dbReference type="AlphaFoldDB" id="A0A1F5EHJ2"/>
<proteinExistence type="predicted"/>
<keyword evidence="3" id="KW-0949">S-adenosyl-L-methionine</keyword>
<keyword evidence="1" id="KW-0489">Methyltransferase</keyword>
<organism evidence="4 5">
    <name type="scientific">Candidatus Campbellbacteria bacterium RIFOXYC2_FULL_35_25</name>
    <dbReference type="NCBI Taxonomy" id="1797582"/>
    <lineage>
        <taxon>Bacteria</taxon>
        <taxon>Candidatus Campbelliibacteriota</taxon>
    </lineage>
</organism>
<gene>
    <name evidence="4" type="ORF">A2442_02245</name>
</gene>
<evidence type="ECO:0000313" key="5">
    <source>
        <dbReference type="Proteomes" id="UP000179003"/>
    </source>
</evidence>
<dbReference type="GO" id="GO:0032259">
    <property type="term" value="P:methylation"/>
    <property type="evidence" value="ECO:0007669"/>
    <property type="project" value="UniProtKB-KW"/>
</dbReference>
<dbReference type="GO" id="GO:0008168">
    <property type="term" value="F:methyltransferase activity"/>
    <property type="evidence" value="ECO:0007669"/>
    <property type="project" value="UniProtKB-KW"/>
</dbReference>
<protein>
    <submittedName>
        <fullName evidence="4">Uncharacterized protein</fullName>
    </submittedName>
</protein>
<evidence type="ECO:0000256" key="1">
    <source>
        <dbReference type="ARBA" id="ARBA00022603"/>
    </source>
</evidence>
<dbReference type="Proteomes" id="UP000179003">
    <property type="component" value="Unassembled WGS sequence"/>
</dbReference>
<dbReference type="InterPro" id="IPR050953">
    <property type="entry name" value="N4_N6_ade-DNA_methylase"/>
</dbReference>
<keyword evidence="2" id="KW-0808">Transferase</keyword>
<dbReference type="EMBL" id="MFAE01000013">
    <property type="protein sequence ID" value="OGD66833.1"/>
    <property type="molecule type" value="Genomic_DNA"/>
</dbReference>
<accession>A0A1F5EHJ2</accession>
<evidence type="ECO:0000313" key="4">
    <source>
        <dbReference type="EMBL" id="OGD66833.1"/>
    </source>
</evidence>
<comment type="caution">
    <text evidence="4">The sequence shown here is derived from an EMBL/GenBank/DDBJ whole genome shotgun (WGS) entry which is preliminary data.</text>
</comment>
<sequence>MTGSSNFDISEWMLIAMVNILKEKNGHLAMLVKTSVARKILAFIWKSGFNLKRSSIYHINSALHFDVSVDACLFFCEFTKDKVTNFDTEVFSSLDAKKPTKIIGYRNDQIIADIEAYNRIISITGRNKAYVWRSGVKHDCSKVMELKKANGKYINGLDEVVDIEDEYVYPMLKSSDLANNRKPTRWMIVTQKKVGEDTSGIKTKAPKTWKYLKNHSEYLDKRGSSIYKKNIPFAVFGIGDYTFTDWKVAVSGFYKNIQFRLIGKNDGKPTVFDDTCYFIPCSSKKEAENIVNVLNSKVGRDLMEAFVFEDAKRPVTSQLLNKIDIPKALVL</sequence>
<dbReference type="STRING" id="1797582.A2442_02245"/>
<reference evidence="4 5" key="1">
    <citation type="journal article" date="2016" name="Nat. Commun.">
        <title>Thousands of microbial genomes shed light on interconnected biogeochemical processes in an aquifer system.</title>
        <authorList>
            <person name="Anantharaman K."/>
            <person name="Brown C.T."/>
            <person name="Hug L.A."/>
            <person name="Sharon I."/>
            <person name="Castelle C.J."/>
            <person name="Probst A.J."/>
            <person name="Thomas B.C."/>
            <person name="Singh A."/>
            <person name="Wilkins M.J."/>
            <person name="Karaoz U."/>
            <person name="Brodie E.L."/>
            <person name="Williams K.H."/>
            <person name="Hubbard S.S."/>
            <person name="Banfield J.F."/>
        </authorList>
    </citation>
    <scope>NUCLEOTIDE SEQUENCE [LARGE SCALE GENOMIC DNA]</scope>
</reference>
<evidence type="ECO:0000256" key="3">
    <source>
        <dbReference type="ARBA" id="ARBA00022691"/>
    </source>
</evidence>
<name>A0A1F5EHJ2_9BACT</name>